<protein>
    <submittedName>
        <fullName evidence="1">Uncharacterized protein</fullName>
    </submittedName>
</protein>
<accession>A0AAD6SLF3</accession>
<gene>
    <name evidence="1" type="ORF">C8F04DRAFT_1189304</name>
</gene>
<keyword evidence="2" id="KW-1185">Reference proteome</keyword>
<evidence type="ECO:0000313" key="1">
    <source>
        <dbReference type="EMBL" id="KAJ7027747.1"/>
    </source>
</evidence>
<name>A0AAD6SLF3_9AGAR</name>
<comment type="caution">
    <text evidence="1">The sequence shown here is derived from an EMBL/GenBank/DDBJ whole genome shotgun (WGS) entry which is preliminary data.</text>
</comment>
<reference evidence="1" key="1">
    <citation type="submission" date="2023-03" db="EMBL/GenBank/DDBJ databases">
        <title>Massive genome expansion in bonnet fungi (Mycena s.s.) driven by repeated elements and novel gene families across ecological guilds.</title>
        <authorList>
            <consortium name="Lawrence Berkeley National Laboratory"/>
            <person name="Harder C.B."/>
            <person name="Miyauchi S."/>
            <person name="Viragh M."/>
            <person name="Kuo A."/>
            <person name="Thoen E."/>
            <person name="Andreopoulos B."/>
            <person name="Lu D."/>
            <person name="Skrede I."/>
            <person name="Drula E."/>
            <person name="Henrissat B."/>
            <person name="Morin E."/>
            <person name="Kohler A."/>
            <person name="Barry K."/>
            <person name="LaButti K."/>
            <person name="Morin E."/>
            <person name="Salamov A."/>
            <person name="Lipzen A."/>
            <person name="Mereny Z."/>
            <person name="Hegedus B."/>
            <person name="Baldrian P."/>
            <person name="Stursova M."/>
            <person name="Weitz H."/>
            <person name="Taylor A."/>
            <person name="Grigoriev I.V."/>
            <person name="Nagy L.G."/>
            <person name="Martin F."/>
            <person name="Kauserud H."/>
        </authorList>
    </citation>
    <scope>NUCLEOTIDE SEQUENCE</scope>
    <source>
        <strain evidence="1">CBHHK200</strain>
    </source>
</reference>
<proteinExistence type="predicted"/>
<dbReference type="Proteomes" id="UP001218188">
    <property type="component" value="Unassembled WGS sequence"/>
</dbReference>
<dbReference type="AlphaFoldDB" id="A0AAD6SLF3"/>
<evidence type="ECO:0000313" key="2">
    <source>
        <dbReference type="Proteomes" id="UP001218188"/>
    </source>
</evidence>
<dbReference type="EMBL" id="JARJCM010000120">
    <property type="protein sequence ID" value="KAJ7027747.1"/>
    <property type="molecule type" value="Genomic_DNA"/>
</dbReference>
<organism evidence="1 2">
    <name type="scientific">Mycena alexandri</name>
    <dbReference type="NCBI Taxonomy" id="1745969"/>
    <lineage>
        <taxon>Eukaryota</taxon>
        <taxon>Fungi</taxon>
        <taxon>Dikarya</taxon>
        <taxon>Basidiomycota</taxon>
        <taxon>Agaricomycotina</taxon>
        <taxon>Agaricomycetes</taxon>
        <taxon>Agaricomycetidae</taxon>
        <taxon>Agaricales</taxon>
        <taxon>Marasmiineae</taxon>
        <taxon>Mycenaceae</taxon>
        <taxon>Mycena</taxon>
    </lineage>
</organism>
<sequence length="171" mass="19710">MAGDVVSGESHRTLSWIWYAVAKEGNKDQKLQEALRVEWCKAYSRSRRWREELVLVEEEMRRTIAYGVSAEQRWLARAEARTVMLGTSEAMSAEAAEGVRAYALEQADREQRTCERLRADWAPIRARGAQYLAGMDISGQGEIVVQVDRDSMRWAEALAYERDEIENDMYQ</sequence>